<reference evidence="2 3" key="1">
    <citation type="submission" date="2020-09" db="EMBL/GenBank/DDBJ databases">
        <title>De no assembly of potato wild relative species, Solanum commersonii.</title>
        <authorList>
            <person name="Cho K."/>
        </authorList>
    </citation>
    <scope>NUCLEOTIDE SEQUENCE [LARGE SCALE GENOMIC DNA]</scope>
    <source>
        <strain evidence="2">LZ3.2</strain>
        <tissue evidence="2">Leaf</tissue>
    </source>
</reference>
<evidence type="ECO:0000313" key="2">
    <source>
        <dbReference type="EMBL" id="KAG5601509.1"/>
    </source>
</evidence>
<organism evidence="2 3">
    <name type="scientific">Solanum commersonii</name>
    <name type="common">Commerson's wild potato</name>
    <name type="synonym">Commerson's nightshade</name>
    <dbReference type="NCBI Taxonomy" id="4109"/>
    <lineage>
        <taxon>Eukaryota</taxon>
        <taxon>Viridiplantae</taxon>
        <taxon>Streptophyta</taxon>
        <taxon>Embryophyta</taxon>
        <taxon>Tracheophyta</taxon>
        <taxon>Spermatophyta</taxon>
        <taxon>Magnoliopsida</taxon>
        <taxon>eudicotyledons</taxon>
        <taxon>Gunneridae</taxon>
        <taxon>Pentapetalae</taxon>
        <taxon>asterids</taxon>
        <taxon>lamiids</taxon>
        <taxon>Solanales</taxon>
        <taxon>Solanaceae</taxon>
        <taxon>Solanoideae</taxon>
        <taxon>Solaneae</taxon>
        <taxon>Solanum</taxon>
    </lineage>
</organism>
<accession>A0A9J5YNI6</accession>
<evidence type="ECO:0000256" key="1">
    <source>
        <dbReference type="SAM" id="Phobius"/>
    </source>
</evidence>
<evidence type="ECO:0000313" key="3">
    <source>
        <dbReference type="Proteomes" id="UP000824120"/>
    </source>
</evidence>
<keyword evidence="1" id="KW-1133">Transmembrane helix</keyword>
<comment type="caution">
    <text evidence="2">The sequence shown here is derived from an EMBL/GenBank/DDBJ whole genome shotgun (WGS) entry which is preliminary data.</text>
</comment>
<dbReference type="EMBL" id="JACXVP010000006">
    <property type="protein sequence ID" value="KAG5601509.1"/>
    <property type="molecule type" value="Genomic_DNA"/>
</dbReference>
<gene>
    <name evidence="2" type="ORF">H5410_032879</name>
</gene>
<dbReference type="Proteomes" id="UP000824120">
    <property type="component" value="Chromosome 6"/>
</dbReference>
<keyword evidence="3" id="KW-1185">Reference proteome</keyword>
<feature type="transmembrane region" description="Helical" evidence="1">
    <location>
        <begin position="85"/>
        <end position="110"/>
    </location>
</feature>
<dbReference type="AlphaFoldDB" id="A0A9J5YNI6"/>
<keyword evidence="1" id="KW-0812">Transmembrane</keyword>
<proteinExistence type="predicted"/>
<protein>
    <submittedName>
        <fullName evidence="2">Uncharacterized protein</fullName>
    </submittedName>
</protein>
<sequence>MCQNNLLINMLPILVQISRNKTQIVNVFVKLGRILCVLKYTSNIVKSCSFFKTIYKSSINSSIPDNPQIISRISSFTKIIIKDQLAMFFFVAFALKFSIYNLLCITLILFHSCTFIRCIILIFNTNLAEKHTTTIFIMPLSFTVYTIPWEIIINKLLIMLNNFA</sequence>
<name>A0A9J5YNI6_SOLCO</name>
<keyword evidence="1" id="KW-0472">Membrane</keyword>